<protein>
    <submittedName>
        <fullName evidence="1">Uncharacterized protein</fullName>
    </submittedName>
</protein>
<gene>
    <name evidence="1" type="ORF">AOZ06_43880</name>
</gene>
<dbReference type="STRING" id="860235.AOZ06_43880"/>
<keyword evidence="2" id="KW-1185">Reference proteome</keyword>
<name>A0A0N9IDN0_9PSEU</name>
<dbReference type="EMBL" id="CP012752">
    <property type="protein sequence ID" value="ALG12877.1"/>
    <property type="molecule type" value="Genomic_DNA"/>
</dbReference>
<dbReference type="OrthoDB" id="3692554at2"/>
<evidence type="ECO:0000313" key="2">
    <source>
        <dbReference type="Proteomes" id="UP000063699"/>
    </source>
</evidence>
<evidence type="ECO:0000313" key="1">
    <source>
        <dbReference type="EMBL" id="ALG12877.1"/>
    </source>
</evidence>
<accession>A0A0N9IDN0</accession>
<dbReference type="RefSeq" id="WP_054294768.1">
    <property type="nucleotide sequence ID" value="NZ_CP012752.1"/>
</dbReference>
<sequence length="91" mass="10268">MTHVLAAVLRDAMVVRLAGLDSLARRVDVPVVELRSLTAAMREILELHQPDGHGRCRGCSAGLRRGRKFPCRVWLIARRHLLAPTDKELHR</sequence>
<reference evidence="1 2" key="1">
    <citation type="submission" date="2015-07" db="EMBL/GenBank/DDBJ databases">
        <title>Genome sequencing of Kibdelosporangium phytohabitans.</title>
        <authorList>
            <person name="Qin S."/>
            <person name="Xing K."/>
        </authorList>
    </citation>
    <scope>NUCLEOTIDE SEQUENCE [LARGE SCALE GENOMIC DNA]</scope>
    <source>
        <strain evidence="1 2">KLBMP1111</strain>
    </source>
</reference>
<dbReference type="AlphaFoldDB" id="A0A0N9IDN0"/>
<dbReference type="Proteomes" id="UP000063699">
    <property type="component" value="Chromosome"/>
</dbReference>
<organism evidence="1 2">
    <name type="scientific">Kibdelosporangium phytohabitans</name>
    <dbReference type="NCBI Taxonomy" id="860235"/>
    <lineage>
        <taxon>Bacteria</taxon>
        <taxon>Bacillati</taxon>
        <taxon>Actinomycetota</taxon>
        <taxon>Actinomycetes</taxon>
        <taxon>Pseudonocardiales</taxon>
        <taxon>Pseudonocardiaceae</taxon>
        <taxon>Kibdelosporangium</taxon>
    </lineage>
</organism>
<proteinExistence type="predicted"/>
<dbReference type="KEGG" id="kphy:AOZ06_43880"/>